<dbReference type="InterPro" id="IPR003399">
    <property type="entry name" value="Mce/MlaD"/>
</dbReference>
<dbReference type="STRING" id="390807.SAMN04488095_1456"/>
<evidence type="ECO:0000256" key="1">
    <source>
        <dbReference type="ARBA" id="ARBA00004533"/>
    </source>
</evidence>
<organism evidence="10 11">
    <name type="scientific">Jannaschia pohangensis</name>
    <dbReference type="NCBI Taxonomy" id="390807"/>
    <lineage>
        <taxon>Bacteria</taxon>
        <taxon>Pseudomonadati</taxon>
        <taxon>Pseudomonadota</taxon>
        <taxon>Alphaproteobacteria</taxon>
        <taxon>Rhodobacterales</taxon>
        <taxon>Roseobacteraceae</taxon>
        <taxon>Jannaschia</taxon>
    </lineage>
</organism>
<evidence type="ECO:0000313" key="10">
    <source>
        <dbReference type="EMBL" id="SFI64640.1"/>
    </source>
</evidence>
<dbReference type="RefSeq" id="WP_092778435.1">
    <property type="nucleotide sequence ID" value="NZ_FORA01000001.1"/>
</dbReference>
<feature type="domain" description="Mce/MlaD" evidence="9">
    <location>
        <begin position="295"/>
        <end position="396"/>
    </location>
</feature>
<dbReference type="OrthoDB" id="9806984at2"/>
<evidence type="ECO:0000259" key="9">
    <source>
        <dbReference type="Pfam" id="PF02470"/>
    </source>
</evidence>
<comment type="subcellular location">
    <subcellularLocation>
        <location evidence="1">Cell inner membrane</location>
    </subcellularLocation>
</comment>
<dbReference type="InterPro" id="IPR051800">
    <property type="entry name" value="PqiA-PqiB_transport"/>
</dbReference>
<evidence type="ECO:0000256" key="2">
    <source>
        <dbReference type="ARBA" id="ARBA00022475"/>
    </source>
</evidence>
<evidence type="ECO:0000256" key="8">
    <source>
        <dbReference type="SAM" id="Phobius"/>
    </source>
</evidence>
<evidence type="ECO:0000256" key="3">
    <source>
        <dbReference type="ARBA" id="ARBA00022519"/>
    </source>
</evidence>
<feature type="transmembrane region" description="Helical" evidence="8">
    <location>
        <begin position="21"/>
        <end position="42"/>
    </location>
</feature>
<keyword evidence="3" id="KW-0997">Cell inner membrane</keyword>
<evidence type="ECO:0000313" key="11">
    <source>
        <dbReference type="Proteomes" id="UP000199110"/>
    </source>
</evidence>
<evidence type="ECO:0000256" key="5">
    <source>
        <dbReference type="ARBA" id="ARBA00022989"/>
    </source>
</evidence>
<gene>
    <name evidence="10" type="ORF">SAMN04488095_1456</name>
</gene>
<evidence type="ECO:0000256" key="7">
    <source>
        <dbReference type="SAM" id="Coils"/>
    </source>
</evidence>
<keyword evidence="5 8" id="KW-1133">Transmembrane helix</keyword>
<proteinExistence type="predicted"/>
<dbReference type="Pfam" id="PF02470">
    <property type="entry name" value="MlaD"/>
    <property type="match status" value="3"/>
</dbReference>
<protein>
    <submittedName>
        <fullName evidence="10">Paraquat-inducible protein B</fullName>
    </submittedName>
</protein>
<evidence type="ECO:0000256" key="6">
    <source>
        <dbReference type="ARBA" id="ARBA00023136"/>
    </source>
</evidence>
<dbReference type="Proteomes" id="UP000199110">
    <property type="component" value="Unassembled WGS sequence"/>
</dbReference>
<dbReference type="AlphaFoldDB" id="A0A1I3JX39"/>
<keyword evidence="4 8" id="KW-0812">Transmembrane</keyword>
<keyword evidence="7" id="KW-0175">Coiled coil</keyword>
<dbReference type="PANTHER" id="PTHR30462">
    <property type="entry name" value="INTERMEMBRANE TRANSPORT PROTEIN PQIB-RELATED"/>
    <property type="match status" value="1"/>
</dbReference>
<accession>A0A1I3JX39</accession>
<feature type="coiled-coil region" evidence="7">
    <location>
        <begin position="651"/>
        <end position="678"/>
    </location>
</feature>
<dbReference type="EMBL" id="FORA01000001">
    <property type="protein sequence ID" value="SFI64640.1"/>
    <property type="molecule type" value="Genomic_DNA"/>
</dbReference>
<name>A0A1I3JX39_9RHOB</name>
<sequence>MNDTPEIPAAPKVEKRASRRGMISAVWLVPIIAILVALAIGYQSWSQRGVLITVSFPDASGVTAGATTLRYREVVVGVVEEVGFTSDLRRVNAFIRVNKDIAPFLDEDASFWVVQPEVSARGVQGLNTILSGTYIEGTWDNRIGQAVTEFLGDERAPIVPPGVRGTAIVLRARDSSRLGPGAPILYRGIEVGQVAEPRLSPDGTEVRVDAFVLYPYDRRLSTATRFWDASGVSATLGAGGVELRIGSIASILEGGVNFDTLISGGDPIRTGHVYSIFDDEDSARASTFDSQSLRSVRVSALFPAAASGLTEGSPIRYRGVRVGVVSDITGFIRPDDPSGQVQLLAVMSLQPVKMGLETMTNDLQGIDFIGNLVRQGMRAKLVSTSILGGDLAIDLINDPEALPDVGLEIGVAATPLVPTLDADIQGLTASAESVLERINELPIEELLASATTLLDNVNRIAGDADTRAIPSEALALLTDARGLVRDGRGIISSPQVASVLADVQTIAADVREVTAALNDLALPTILSETLTATAEAARNVAAGTVALDELTASVQTLVADADALITSQEVQALPGAALGLLEDGRGLLNSDEVETILTELAVVSADIRVITQQLAQQEAAARLTAALDAAAEAATSVARGTANLPELSQSAERVLAEAEALGQNLNTLTEKANQLALDELVNATTDLMTTADAFLSSDEADDVPIVLAATLEELRLTIETIRTGGTLDNLNTTLRSAAGAADSIRVASGDLPALVNRLQTLTTQAGTLLGTYSDGSRVNTELFAALRAATRAAEDVSSLARTIERNPNSLLLGR</sequence>
<keyword evidence="6 8" id="KW-0472">Membrane</keyword>
<feature type="domain" description="Mce/MlaD" evidence="9">
    <location>
        <begin position="49"/>
        <end position="136"/>
    </location>
</feature>
<keyword evidence="11" id="KW-1185">Reference proteome</keyword>
<evidence type="ECO:0000256" key="4">
    <source>
        <dbReference type="ARBA" id="ARBA00022692"/>
    </source>
</evidence>
<keyword evidence="2" id="KW-1003">Cell membrane</keyword>
<dbReference type="PANTHER" id="PTHR30462:SF0">
    <property type="entry name" value="INTERMEMBRANE TRANSPORT PROTEIN YEBT"/>
    <property type="match status" value="1"/>
</dbReference>
<feature type="domain" description="Mce/MlaD" evidence="9">
    <location>
        <begin position="165"/>
        <end position="223"/>
    </location>
</feature>
<dbReference type="GO" id="GO:0005886">
    <property type="term" value="C:plasma membrane"/>
    <property type="evidence" value="ECO:0007669"/>
    <property type="project" value="UniProtKB-SubCell"/>
</dbReference>
<reference evidence="10 11" key="1">
    <citation type="submission" date="2016-10" db="EMBL/GenBank/DDBJ databases">
        <authorList>
            <person name="de Groot N.N."/>
        </authorList>
    </citation>
    <scope>NUCLEOTIDE SEQUENCE [LARGE SCALE GENOMIC DNA]</scope>
    <source>
        <strain evidence="10 11">DSM 19073</strain>
    </source>
</reference>